<feature type="domain" description="Glycosyl transferase family 1" evidence="1">
    <location>
        <begin position="208"/>
        <end position="373"/>
    </location>
</feature>
<dbReference type="Gene3D" id="3.40.50.2000">
    <property type="entry name" value="Glycogen Phosphorylase B"/>
    <property type="match status" value="2"/>
</dbReference>
<organism evidence="3 4">
    <name type="scientific">Paenibacillus motobuensis</name>
    <dbReference type="NCBI Taxonomy" id="295324"/>
    <lineage>
        <taxon>Bacteria</taxon>
        <taxon>Bacillati</taxon>
        <taxon>Bacillota</taxon>
        <taxon>Bacilli</taxon>
        <taxon>Bacillales</taxon>
        <taxon>Paenibacillaceae</taxon>
        <taxon>Paenibacillus</taxon>
    </lineage>
</organism>
<dbReference type="PANTHER" id="PTHR12526">
    <property type="entry name" value="GLYCOSYLTRANSFERASE"/>
    <property type="match status" value="1"/>
</dbReference>
<evidence type="ECO:0008006" key="5">
    <source>
        <dbReference type="Google" id="ProtNLM"/>
    </source>
</evidence>
<proteinExistence type="predicted"/>
<comment type="caution">
    <text evidence="3">The sequence shown here is derived from an EMBL/GenBank/DDBJ whole genome shotgun (WGS) entry which is preliminary data.</text>
</comment>
<dbReference type="InterPro" id="IPR028098">
    <property type="entry name" value="Glyco_trans_4-like_N"/>
</dbReference>
<dbReference type="Pfam" id="PF00534">
    <property type="entry name" value="Glycos_transf_1"/>
    <property type="match status" value="1"/>
</dbReference>
<dbReference type="Pfam" id="PF13439">
    <property type="entry name" value="Glyco_transf_4"/>
    <property type="match status" value="1"/>
</dbReference>
<dbReference type="RefSeq" id="WP_343862600.1">
    <property type="nucleotide sequence ID" value="NZ_BAAACX010000013.1"/>
</dbReference>
<keyword evidence="4" id="KW-1185">Reference proteome</keyword>
<dbReference type="EMBL" id="BAAACX010000013">
    <property type="protein sequence ID" value="GAA0397647.1"/>
    <property type="molecule type" value="Genomic_DNA"/>
</dbReference>
<feature type="domain" description="Glycosyltransferase subfamily 4-like N-terminal" evidence="2">
    <location>
        <begin position="74"/>
        <end position="184"/>
    </location>
</feature>
<evidence type="ECO:0000259" key="1">
    <source>
        <dbReference type="Pfam" id="PF00534"/>
    </source>
</evidence>
<accession>A0ABN0YJH7</accession>
<evidence type="ECO:0000313" key="4">
    <source>
        <dbReference type="Proteomes" id="UP001500340"/>
    </source>
</evidence>
<dbReference type="CDD" id="cd03801">
    <property type="entry name" value="GT4_PimA-like"/>
    <property type="match status" value="1"/>
</dbReference>
<evidence type="ECO:0000259" key="2">
    <source>
        <dbReference type="Pfam" id="PF13439"/>
    </source>
</evidence>
<evidence type="ECO:0000313" key="3">
    <source>
        <dbReference type="EMBL" id="GAA0397647.1"/>
    </source>
</evidence>
<protein>
    <recommendedName>
        <fullName evidence="5">Glycosyl transferase family 1</fullName>
    </recommendedName>
</protein>
<name>A0ABN0YJH7_9BACL</name>
<dbReference type="InterPro" id="IPR001296">
    <property type="entry name" value="Glyco_trans_1"/>
</dbReference>
<sequence length="396" mass="44428">MNSIIVTERGSKSVLERPKVAVITPGSFIIPSGRSSSVERVIEKVVPLASDQLNIRIFGLSDRQLPNFGMVGRVPCFRLPGGNRYLQSILQHLRKWHPDTIDVHNRPRLAYQIKSKLPFTRVLLTLHSTTFISTTYSPLSETSRWLNRVDGIVVNSEYLRSELLLRFPGLQVPILVNPLGVSLEDFIPRWTPLGESLRQARLADFGWENRKVVLYVGRLLPAKGVHHILSAWPTIQKCVPDAMLVIVGSAFYGAERETAYVRRLKKLAEPYQDHIVFLPYIEYPRVADCYNLADVVVVPSGEEEAFGLVNVEAMAAAIPVIATNTGGIPEIVADGQSGYLLPPGSLQQGLAEYVSYLLNHEEVRRVMGCAGRELARSRFRWKHTADRWGQLMRGVE</sequence>
<gene>
    <name evidence="3" type="ORF">GCM10008933_30240</name>
</gene>
<reference evidence="3 4" key="1">
    <citation type="journal article" date="2019" name="Int. J. Syst. Evol. Microbiol.">
        <title>The Global Catalogue of Microorganisms (GCM) 10K type strain sequencing project: providing services to taxonomists for standard genome sequencing and annotation.</title>
        <authorList>
            <consortium name="The Broad Institute Genomics Platform"/>
            <consortium name="The Broad Institute Genome Sequencing Center for Infectious Disease"/>
            <person name="Wu L."/>
            <person name="Ma J."/>
        </authorList>
    </citation>
    <scope>NUCLEOTIDE SEQUENCE [LARGE SCALE GENOMIC DNA]</scope>
    <source>
        <strain evidence="3 4">JCM 12774</strain>
    </source>
</reference>
<dbReference type="Proteomes" id="UP001500340">
    <property type="component" value="Unassembled WGS sequence"/>
</dbReference>
<dbReference type="SUPFAM" id="SSF53756">
    <property type="entry name" value="UDP-Glycosyltransferase/glycogen phosphorylase"/>
    <property type="match status" value="1"/>
</dbReference>